<dbReference type="GO" id="GO:0006488">
    <property type="term" value="P:dolichol-linked oligosaccharide biosynthetic process"/>
    <property type="evidence" value="ECO:0007669"/>
    <property type="project" value="InterPro"/>
</dbReference>
<evidence type="ECO:0000256" key="1">
    <source>
        <dbReference type="ARBA" id="ARBA00004240"/>
    </source>
</evidence>
<dbReference type="EC" id="2.4.1.141" evidence="3"/>
<comment type="caution">
    <text evidence="10">The sequence shown here is derived from an EMBL/GenBank/DDBJ whole genome shotgun (WGS) entry which is preliminary data.</text>
</comment>
<dbReference type="OrthoDB" id="20273at2759"/>
<dbReference type="GO" id="GO:0004577">
    <property type="term" value="F:N-acetylglucosaminyldiphosphodolichol N-acetylglucosaminyltransferase activity"/>
    <property type="evidence" value="ECO:0007669"/>
    <property type="project" value="UniProtKB-EC"/>
</dbReference>
<dbReference type="Pfam" id="PF04101">
    <property type="entry name" value="Glyco_tran_28_C"/>
    <property type="match status" value="1"/>
</dbReference>
<reference evidence="10 11" key="1">
    <citation type="submission" date="2019-05" db="EMBL/GenBank/DDBJ databases">
        <title>The compact genome of Giardia muris reveals important steps in the evolution of intestinal protozoan parasites.</title>
        <authorList>
            <person name="Xu F."/>
            <person name="Jimenez-Gonzalez A."/>
            <person name="Einarsson E."/>
            <person name="Astvaldsson A."/>
            <person name="Peirasmaki D."/>
            <person name="Eckmann L."/>
            <person name="Andersson J.O."/>
            <person name="Svard S.G."/>
            <person name="Jerlstrom-Hultqvist J."/>
        </authorList>
    </citation>
    <scope>NUCLEOTIDE SEQUENCE [LARGE SCALE GENOMIC DNA]</scope>
    <source>
        <strain evidence="10 11">Roberts-Thomson</strain>
    </source>
</reference>
<organism evidence="10 11">
    <name type="scientific">Giardia muris</name>
    <dbReference type="NCBI Taxonomy" id="5742"/>
    <lineage>
        <taxon>Eukaryota</taxon>
        <taxon>Metamonada</taxon>
        <taxon>Diplomonadida</taxon>
        <taxon>Hexamitidae</taxon>
        <taxon>Giardiinae</taxon>
        <taxon>Giardia</taxon>
    </lineage>
</organism>
<proteinExistence type="inferred from homology"/>
<keyword evidence="8" id="KW-0472">Membrane</keyword>
<dbReference type="EMBL" id="VDLU01000005">
    <property type="protein sequence ID" value="TNJ26217.1"/>
    <property type="molecule type" value="Genomic_DNA"/>
</dbReference>
<dbReference type="Proteomes" id="UP000315496">
    <property type="component" value="Chromosome 5"/>
</dbReference>
<comment type="similarity">
    <text evidence="2">Belongs to the glycosyltransferase 28 family.</text>
</comment>
<evidence type="ECO:0000256" key="5">
    <source>
        <dbReference type="ARBA" id="ARBA00022676"/>
    </source>
</evidence>
<gene>
    <name evidence="10" type="ORF">GMRT_14841</name>
</gene>
<dbReference type="GO" id="GO:0005783">
    <property type="term" value="C:endoplasmic reticulum"/>
    <property type="evidence" value="ECO:0007669"/>
    <property type="project" value="UniProtKB-SubCell"/>
</dbReference>
<evidence type="ECO:0000313" key="11">
    <source>
        <dbReference type="Proteomes" id="UP000315496"/>
    </source>
</evidence>
<evidence type="ECO:0000256" key="6">
    <source>
        <dbReference type="ARBA" id="ARBA00022679"/>
    </source>
</evidence>
<name>A0A4Z1SZY6_GIAMU</name>
<keyword evidence="6 10" id="KW-0808">Transferase</keyword>
<feature type="transmembrane region" description="Helical" evidence="8">
    <location>
        <begin position="172"/>
        <end position="192"/>
    </location>
</feature>
<keyword evidence="5 10" id="KW-0328">Glycosyltransferase</keyword>
<feature type="domain" description="Glycosyl transferase family 28 C-terminal" evidence="9">
    <location>
        <begin position="3"/>
        <end position="116"/>
    </location>
</feature>
<dbReference type="InterPro" id="IPR039042">
    <property type="entry name" value="Alg13-like"/>
</dbReference>
<evidence type="ECO:0000259" key="9">
    <source>
        <dbReference type="Pfam" id="PF04101"/>
    </source>
</evidence>
<keyword evidence="7" id="KW-0256">Endoplasmic reticulum</keyword>
<dbReference type="InterPro" id="IPR007235">
    <property type="entry name" value="Glyco_trans_28_C"/>
</dbReference>
<evidence type="ECO:0000256" key="7">
    <source>
        <dbReference type="ARBA" id="ARBA00022824"/>
    </source>
</evidence>
<keyword evidence="8" id="KW-1133">Transmembrane helix</keyword>
<dbReference type="PANTHER" id="PTHR12867:SF6">
    <property type="entry name" value="N-ACETYLGLUCOSAMINYLDIPHOSPHODOLICHOL N-ACETYLGLUCOSAMINYLTRANSFERASE"/>
    <property type="match status" value="1"/>
</dbReference>
<evidence type="ECO:0000313" key="10">
    <source>
        <dbReference type="EMBL" id="TNJ26217.1"/>
    </source>
</evidence>
<dbReference type="Gene3D" id="3.40.50.2000">
    <property type="entry name" value="Glycogen Phosphorylase B"/>
    <property type="match status" value="1"/>
</dbReference>
<evidence type="ECO:0000256" key="3">
    <source>
        <dbReference type="ARBA" id="ARBA00012614"/>
    </source>
</evidence>
<sequence length="198" mass="22083">MHALITVGTTRFDSLITLFEDRNFLQALAQAGITALTIQHGGSPFTPPNPPLPCQLTSFAFSQDFLTHLKATDLVISHASGGIYVEAQSFKKPQILVVNTTLHENHQAEFASLLRSNVTGCRAYLCADDFRAAVMDPSFSQFLNELLCERKELQGNFDNLGREISYLSSSSFFYGPLFIALSLLVFAILRIWHDHEKE</sequence>
<dbReference type="PANTHER" id="PTHR12867">
    <property type="entry name" value="GLYCOSYL TRANSFERASE-RELATED"/>
    <property type="match status" value="1"/>
</dbReference>
<protein>
    <recommendedName>
        <fullName evidence="4">UDP-N-acetylglucosamine transferase subunit ALG13</fullName>
        <ecNumber evidence="3">2.4.1.141</ecNumber>
    </recommendedName>
</protein>
<evidence type="ECO:0000256" key="2">
    <source>
        <dbReference type="ARBA" id="ARBA00006962"/>
    </source>
</evidence>
<dbReference type="VEuPathDB" id="GiardiaDB:GMRT_14841"/>
<keyword evidence="8" id="KW-0812">Transmembrane</keyword>
<comment type="subcellular location">
    <subcellularLocation>
        <location evidence="1">Endoplasmic reticulum</location>
    </subcellularLocation>
</comment>
<dbReference type="AlphaFoldDB" id="A0A4Z1SZY6"/>
<evidence type="ECO:0000256" key="4">
    <source>
        <dbReference type="ARBA" id="ARBA00017468"/>
    </source>
</evidence>
<keyword evidence="11" id="KW-1185">Reference proteome</keyword>
<evidence type="ECO:0000256" key="8">
    <source>
        <dbReference type="SAM" id="Phobius"/>
    </source>
</evidence>
<dbReference type="SUPFAM" id="SSF53756">
    <property type="entry name" value="UDP-Glycosyltransferase/glycogen phosphorylase"/>
    <property type="match status" value="1"/>
</dbReference>
<accession>A0A4Z1SZY6</accession>